<organism evidence="1 2">
    <name type="scientific">Paenactinomyces guangxiensis</name>
    <dbReference type="NCBI Taxonomy" id="1490290"/>
    <lineage>
        <taxon>Bacteria</taxon>
        <taxon>Bacillati</taxon>
        <taxon>Bacillota</taxon>
        <taxon>Bacilli</taxon>
        <taxon>Bacillales</taxon>
        <taxon>Thermoactinomycetaceae</taxon>
        <taxon>Paenactinomyces</taxon>
    </lineage>
</organism>
<dbReference type="SUPFAM" id="SSF50475">
    <property type="entry name" value="FMN-binding split barrel"/>
    <property type="match status" value="1"/>
</dbReference>
<dbReference type="Pfam" id="PF04299">
    <property type="entry name" value="FMN_bind_2"/>
    <property type="match status" value="1"/>
</dbReference>
<dbReference type="RefSeq" id="WP_181752398.1">
    <property type="nucleotide sequence ID" value="NZ_JACEIQ010000012.1"/>
</dbReference>
<keyword evidence="2" id="KW-1185">Reference proteome</keyword>
<dbReference type="PANTHER" id="PTHR35802:SF1">
    <property type="entry name" value="PROTEASE SYNTHASE AND SPORULATION PROTEIN PAI 2"/>
    <property type="match status" value="1"/>
</dbReference>
<dbReference type="Proteomes" id="UP000535491">
    <property type="component" value="Unassembled WGS sequence"/>
</dbReference>
<dbReference type="InterPro" id="IPR012349">
    <property type="entry name" value="Split_barrel_FMN-bd"/>
</dbReference>
<reference evidence="1 2" key="1">
    <citation type="submission" date="2020-07" db="EMBL/GenBank/DDBJ databases">
        <authorList>
            <person name="Feng H."/>
        </authorList>
    </citation>
    <scope>NUCLEOTIDE SEQUENCE [LARGE SCALE GENOMIC DNA]</scope>
    <source>
        <strain evidence="2">s-10</strain>
    </source>
</reference>
<comment type="caution">
    <text evidence="1">The sequence shown here is derived from an EMBL/GenBank/DDBJ whole genome shotgun (WGS) entry which is preliminary data.</text>
</comment>
<name>A0A7W1WSA9_9BACL</name>
<dbReference type="AlphaFoldDB" id="A0A7W1WSA9"/>
<accession>A0A7W1WSA9</accession>
<dbReference type="InterPro" id="IPR007396">
    <property type="entry name" value="TR_PAI2-type"/>
</dbReference>
<dbReference type="Gene3D" id="2.30.110.10">
    <property type="entry name" value="Electron Transport, Fmn-binding Protein, Chain A"/>
    <property type="match status" value="1"/>
</dbReference>
<dbReference type="EMBL" id="JACEIQ010000012">
    <property type="protein sequence ID" value="MBA4495159.1"/>
    <property type="molecule type" value="Genomic_DNA"/>
</dbReference>
<evidence type="ECO:0000313" key="2">
    <source>
        <dbReference type="Proteomes" id="UP000535491"/>
    </source>
</evidence>
<sequence>MICIYIPKHFQEQDLTQICAFIKEYSFGILTSVKDCKPIASHLPFVVEQEEKSIRLFGHMAVGNPLWKTFEGQEVLVIFHGPHAYVSPSYYNSKLSVPTWNYIAVHAYGQARIITDNHESRKTLLKMIHKYEPVYEKQWEQLPEEYVQKMLKGIVSFEINVTRFESQFKLSQNKTEDERMLIIQGLKKSGNRTISEIAAWMEKK</sequence>
<dbReference type="PIRSF" id="PIRSF010372">
    <property type="entry name" value="PaiB"/>
    <property type="match status" value="1"/>
</dbReference>
<evidence type="ECO:0000313" key="1">
    <source>
        <dbReference type="EMBL" id="MBA4495159.1"/>
    </source>
</evidence>
<gene>
    <name evidence="1" type="ORF">H1191_12660</name>
</gene>
<protein>
    <submittedName>
        <fullName evidence="1">FMN-binding negative transcriptional regulator</fullName>
    </submittedName>
</protein>
<proteinExistence type="predicted"/>
<dbReference type="PANTHER" id="PTHR35802">
    <property type="entry name" value="PROTEASE SYNTHASE AND SPORULATION PROTEIN PAI 2"/>
    <property type="match status" value="1"/>
</dbReference>